<evidence type="ECO:0000256" key="1">
    <source>
        <dbReference type="ARBA" id="ARBA00004236"/>
    </source>
</evidence>
<feature type="non-terminal residue" evidence="10">
    <location>
        <position position="176"/>
    </location>
</feature>
<keyword evidence="3 8" id="KW-0732">Signal</keyword>
<evidence type="ECO:0000313" key="11">
    <source>
        <dbReference type="Proteomes" id="UP001211907"/>
    </source>
</evidence>
<evidence type="ECO:0000256" key="6">
    <source>
        <dbReference type="ARBA" id="ARBA00023288"/>
    </source>
</evidence>
<feature type="chain" id="PRO_5042235936" description="Copper acquisition factor BIM1-like domain-containing protein" evidence="8">
    <location>
        <begin position="20"/>
        <end position="176"/>
    </location>
</feature>
<comment type="subcellular location">
    <subcellularLocation>
        <location evidence="1">Cell membrane</location>
    </subcellularLocation>
    <subcellularLocation>
        <location evidence="7">Endomembrane system</location>
        <topology evidence="7">Lipid-anchor</topology>
    </subcellularLocation>
</comment>
<keyword evidence="2" id="KW-1003">Cell membrane</keyword>
<dbReference type="AlphaFoldDB" id="A0AAD5T0V0"/>
<dbReference type="PANTHER" id="PTHR34992:SF11">
    <property type="entry name" value="COPPER ACQUISITION FACTOR BIM1-LIKE DOMAIN-CONTAINING PROTEIN"/>
    <property type="match status" value="1"/>
</dbReference>
<dbReference type="GO" id="GO:0012505">
    <property type="term" value="C:endomembrane system"/>
    <property type="evidence" value="ECO:0007669"/>
    <property type="project" value="UniProtKB-SubCell"/>
</dbReference>
<evidence type="ECO:0000313" key="10">
    <source>
        <dbReference type="EMBL" id="KAJ3119070.1"/>
    </source>
</evidence>
<evidence type="ECO:0000259" key="9">
    <source>
        <dbReference type="Pfam" id="PF20238"/>
    </source>
</evidence>
<feature type="signal peptide" evidence="8">
    <location>
        <begin position="1"/>
        <end position="19"/>
    </location>
</feature>
<organism evidence="10 11">
    <name type="scientific">Physocladia obscura</name>
    <dbReference type="NCBI Taxonomy" id="109957"/>
    <lineage>
        <taxon>Eukaryota</taxon>
        <taxon>Fungi</taxon>
        <taxon>Fungi incertae sedis</taxon>
        <taxon>Chytridiomycota</taxon>
        <taxon>Chytridiomycota incertae sedis</taxon>
        <taxon>Chytridiomycetes</taxon>
        <taxon>Chytridiales</taxon>
        <taxon>Chytriomycetaceae</taxon>
        <taxon>Physocladia</taxon>
    </lineage>
</organism>
<comment type="caution">
    <text evidence="10">The sequence shown here is derived from an EMBL/GenBank/DDBJ whole genome shotgun (WGS) entry which is preliminary data.</text>
</comment>
<evidence type="ECO:0000256" key="7">
    <source>
        <dbReference type="ARBA" id="ARBA00037868"/>
    </source>
</evidence>
<sequence>MIRQVVVLGLVLLATVANGHFAIFSPAVRAGSNDLTEPVAPCGGLPLGARSQFPVAGGSITGALYHPTAEANFSLVVSNSDPTNAQFAVTWFGPGENAAFTEGGFSVPIDLTAVQGCVVGANATLQVVMITVDGTLHECMDVTLIQSNLSSTSTTATKSDAPSSLLASLSLLSVAL</sequence>
<keyword evidence="5" id="KW-0325">Glycoprotein</keyword>
<dbReference type="InterPro" id="IPR046530">
    <property type="entry name" value="BIM1-like_dom"/>
</dbReference>
<dbReference type="EMBL" id="JADGJH010001098">
    <property type="protein sequence ID" value="KAJ3119070.1"/>
    <property type="molecule type" value="Genomic_DNA"/>
</dbReference>
<proteinExistence type="predicted"/>
<name>A0AAD5T0V0_9FUNG</name>
<evidence type="ECO:0000256" key="2">
    <source>
        <dbReference type="ARBA" id="ARBA00022475"/>
    </source>
</evidence>
<feature type="domain" description="Copper acquisition factor BIM1-like" evidence="9">
    <location>
        <begin position="18"/>
        <end position="154"/>
    </location>
</feature>
<evidence type="ECO:0000256" key="5">
    <source>
        <dbReference type="ARBA" id="ARBA00023180"/>
    </source>
</evidence>
<dbReference type="PANTHER" id="PTHR34992">
    <property type="entry name" value="HYPHAL ANASTAMOSIS-7 PROTEIN"/>
    <property type="match status" value="1"/>
</dbReference>
<gene>
    <name evidence="10" type="ORF">HK100_000480</name>
</gene>
<dbReference type="InterPro" id="IPR046936">
    <property type="entry name" value="BIM1-like"/>
</dbReference>
<accession>A0AAD5T0V0</accession>
<keyword evidence="6" id="KW-0449">Lipoprotein</keyword>
<evidence type="ECO:0000256" key="4">
    <source>
        <dbReference type="ARBA" id="ARBA00023136"/>
    </source>
</evidence>
<dbReference type="CDD" id="cd21176">
    <property type="entry name" value="LPMO_auxiliary-like"/>
    <property type="match status" value="1"/>
</dbReference>
<reference evidence="10" key="1">
    <citation type="submission" date="2020-05" db="EMBL/GenBank/DDBJ databases">
        <title>Phylogenomic resolution of chytrid fungi.</title>
        <authorList>
            <person name="Stajich J.E."/>
            <person name="Amses K."/>
            <person name="Simmons R."/>
            <person name="Seto K."/>
            <person name="Myers J."/>
            <person name="Bonds A."/>
            <person name="Quandt C.A."/>
            <person name="Barry K."/>
            <person name="Liu P."/>
            <person name="Grigoriev I."/>
            <person name="Longcore J.E."/>
            <person name="James T.Y."/>
        </authorList>
    </citation>
    <scope>NUCLEOTIDE SEQUENCE</scope>
    <source>
        <strain evidence="10">JEL0513</strain>
    </source>
</reference>
<keyword evidence="4" id="KW-0472">Membrane</keyword>
<protein>
    <recommendedName>
        <fullName evidence="9">Copper acquisition factor BIM1-like domain-containing protein</fullName>
    </recommendedName>
</protein>
<evidence type="ECO:0000256" key="3">
    <source>
        <dbReference type="ARBA" id="ARBA00022729"/>
    </source>
</evidence>
<evidence type="ECO:0000256" key="8">
    <source>
        <dbReference type="SAM" id="SignalP"/>
    </source>
</evidence>
<dbReference type="GO" id="GO:0005886">
    <property type="term" value="C:plasma membrane"/>
    <property type="evidence" value="ECO:0007669"/>
    <property type="project" value="UniProtKB-SubCell"/>
</dbReference>
<dbReference type="Proteomes" id="UP001211907">
    <property type="component" value="Unassembled WGS sequence"/>
</dbReference>
<keyword evidence="11" id="KW-1185">Reference proteome</keyword>
<dbReference type="Pfam" id="PF20238">
    <property type="entry name" value="BIM1-like_dom"/>
    <property type="match status" value="1"/>
</dbReference>